<keyword evidence="2" id="KW-1185">Reference proteome</keyword>
<dbReference type="Proteomes" id="UP001148838">
    <property type="component" value="Unassembled WGS sequence"/>
</dbReference>
<evidence type="ECO:0000313" key="1">
    <source>
        <dbReference type="EMBL" id="KAJ4446154.1"/>
    </source>
</evidence>
<name>A0ABQ8THQ7_PERAM</name>
<dbReference type="EMBL" id="JAJSOF020000009">
    <property type="protein sequence ID" value="KAJ4446154.1"/>
    <property type="molecule type" value="Genomic_DNA"/>
</dbReference>
<evidence type="ECO:0000313" key="2">
    <source>
        <dbReference type="Proteomes" id="UP001148838"/>
    </source>
</evidence>
<reference evidence="1 2" key="1">
    <citation type="journal article" date="2022" name="Allergy">
        <title>Genome assembly and annotation of Periplaneta americana reveal a comprehensive cockroach allergen profile.</title>
        <authorList>
            <person name="Wang L."/>
            <person name="Xiong Q."/>
            <person name="Saelim N."/>
            <person name="Wang L."/>
            <person name="Nong W."/>
            <person name="Wan A.T."/>
            <person name="Shi M."/>
            <person name="Liu X."/>
            <person name="Cao Q."/>
            <person name="Hui J.H.L."/>
            <person name="Sookrung N."/>
            <person name="Leung T.F."/>
            <person name="Tungtrongchitr A."/>
            <person name="Tsui S.K.W."/>
        </authorList>
    </citation>
    <scope>NUCLEOTIDE SEQUENCE [LARGE SCALE GENOMIC DNA]</scope>
    <source>
        <strain evidence="1">PWHHKU_190912</strain>
    </source>
</reference>
<accession>A0ABQ8THQ7</accession>
<sequence>MTIIPVLRRQSSSVGRAAGYGLEGPGFDSRIRCQTFRTAPRFTQPPINTGCFPGVKGGQSVVPTTPLHSSAEVMESMGLYLLAPQVPSWHVTGCLRWAGHVARMGESKNAYRVLVGRPEGKDLWGGPRRSWEDNIKMDLREVGYDDRDWINLAQDRDRWRAYVRAGMNLQSALERIPNLSAEQSDGITVFRISTMMSLMIHRCAPVPPACRGGGSILQPSSVNVIGSCIGRELADE</sequence>
<proteinExistence type="predicted"/>
<protein>
    <submittedName>
        <fullName evidence="1">Uncharacterized protein</fullName>
    </submittedName>
</protein>
<organism evidence="1 2">
    <name type="scientific">Periplaneta americana</name>
    <name type="common">American cockroach</name>
    <name type="synonym">Blatta americana</name>
    <dbReference type="NCBI Taxonomy" id="6978"/>
    <lineage>
        <taxon>Eukaryota</taxon>
        <taxon>Metazoa</taxon>
        <taxon>Ecdysozoa</taxon>
        <taxon>Arthropoda</taxon>
        <taxon>Hexapoda</taxon>
        <taxon>Insecta</taxon>
        <taxon>Pterygota</taxon>
        <taxon>Neoptera</taxon>
        <taxon>Polyneoptera</taxon>
        <taxon>Dictyoptera</taxon>
        <taxon>Blattodea</taxon>
        <taxon>Blattoidea</taxon>
        <taxon>Blattidae</taxon>
        <taxon>Blattinae</taxon>
        <taxon>Periplaneta</taxon>
    </lineage>
</organism>
<gene>
    <name evidence="1" type="ORF">ANN_12847</name>
</gene>
<comment type="caution">
    <text evidence="1">The sequence shown here is derived from an EMBL/GenBank/DDBJ whole genome shotgun (WGS) entry which is preliminary data.</text>
</comment>